<dbReference type="Gene3D" id="1.10.10.2910">
    <property type="match status" value="1"/>
</dbReference>
<feature type="domain" description="IrrE N-terminal-like" evidence="1">
    <location>
        <begin position="73"/>
        <end position="126"/>
    </location>
</feature>
<sequence length="206" mass="23057">MHRTSTGLREPMVRTGRRQPEWSRWIGTVREEFAIRRETHAAARQLRRDLGLSSVQSIDGLVELVAERRGNPIAVLYIDMPPTVSAFSLATPDHDYIAVDEYASELTQVNSIAHELGHFLFDKAEDVRVPVEAGNGSPLTRELAVQLTPALNPDTVTAFFQRSHYDSPVERKVEAFATVALDRKIALREADAHGLAFSFTHRRTGV</sequence>
<evidence type="ECO:0000313" key="2">
    <source>
        <dbReference type="EMBL" id="GAA3787118.1"/>
    </source>
</evidence>
<dbReference type="RefSeq" id="WP_275773954.1">
    <property type="nucleotide sequence ID" value="NZ_BAABDE010000008.1"/>
</dbReference>
<keyword evidence="3" id="KW-1185">Reference proteome</keyword>
<proteinExistence type="predicted"/>
<accession>A0ABP7H748</accession>
<name>A0ABP7H748_9ACTN</name>
<evidence type="ECO:0000259" key="1">
    <source>
        <dbReference type="Pfam" id="PF06114"/>
    </source>
</evidence>
<dbReference type="InterPro" id="IPR010359">
    <property type="entry name" value="IrrE_HExxH"/>
</dbReference>
<evidence type="ECO:0000313" key="3">
    <source>
        <dbReference type="Proteomes" id="UP001501009"/>
    </source>
</evidence>
<protein>
    <recommendedName>
        <fullName evidence="1">IrrE N-terminal-like domain-containing protein</fullName>
    </recommendedName>
</protein>
<gene>
    <name evidence="2" type="ORF">GCM10022403_022280</name>
</gene>
<dbReference type="Pfam" id="PF06114">
    <property type="entry name" value="Peptidase_M78"/>
    <property type="match status" value="1"/>
</dbReference>
<organism evidence="2 3">
    <name type="scientific">Streptomyces coacervatus</name>
    <dbReference type="NCBI Taxonomy" id="647381"/>
    <lineage>
        <taxon>Bacteria</taxon>
        <taxon>Bacillati</taxon>
        <taxon>Actinomycetota</taxon>
        <taxon>Actinomycetes</taxon>
        <taxon>Kitasatosporales</taxon>
        <taxon>Streptomycetaceae</taxon>
        <taxon>Streptomyces</taxon>
    </lineage>
</organism>
<reference evidence="3" key="1">
    <citation type="journal article" date="2019" name="Int. J. Syst. Evol. Microbiol.">
        <title>The Global Catalogue of Microorganisms (GCM) 10K type strain sequencing project: providing services to taxonomists for standard genome sequencing and annotation.</title>
        <authorList>
            <consortium name="The Broad Institute Genomics Platform"/>
            <consortium name="The Broad Institute Genome Sequencing Center for Infectious Disease"/>
            <person name="Wu L."/>
            <person name="Ma J."/>
        </authorList>
    </citation>
    <scope>NUCLEOTIDE SEQUENCE [LARGE SCALE GENOMIC DNA]</scope>
    <source>
        <strain evidence="3">JCM 17138</strain>
    </source>
</reference>
<dbReference type="EMBL" id="BAABDE010000008">
    <property type="protein sequence ID" value="GAA3787118.1"/>
    <property type="molecule type" value="Genomic_DNA"/>
</dbReference>
<dbReference type="Proteomes" id="UP001501009">
    <property type="component" value="Unassembled WGS sequence"/>
</dbReference>
<comment type="caution">
    <text evidence="2">The sequence shown here is derived from an EMBL/GenBank/DDBJ whole genome shotgun (WGS) entry which is preliminary data.</text>
</comment>